<dbReference type="GO" id="GO:0005737">
    <property type="term" value="C:cytoplasm"/>
    <property type="evidence" value="ECO:0007669"/>
    <property type="project" value="UniProtKB-UniRule"/>
</dbReference>
<dbReference type="RefSeq" id="WP_180567671.1">
    <property type="nucleotide sequence ID" value="NZ_JACCKB010000006.1"/>
</dbReference>
<reference evidence="9 10" key="1">
    <citation type="submission" date="2020-07" db="EMBL/GenBank/DDBJ databases">
        <title>Endozoicomonas sp. nov., isolated from sediment.</title>
        <authorList>
            <person name="Gu T."/>
        </authorList>
    </citation>
    <scope>NUCLEOTIDE SEQUENCE [LARGE SCALE GENOMIC DNA]</scope>
    <source>
        <strain evidence="9 10">SM1973</strain>
    </source>
</reference>
<dbReference type="GO" id="GO:0009295">
    <property type="term" value="C:nucleoid"/>
    <property type="evidence" value="ECO:0007669"/>
    <property type="project" value="UniProtKB-SubCell"/>
</dbReference>
<dbReference type="InterPro" id="IPR035642">
    <property type="entry name" value="MraZ_N"/>
</dbReference>
<evidence type="ECO:0000256" key="7">
    <source>
        <dbReference type="HAMAP-Rule" id="MF_01008"/>
    </source>
</evidence>
<dbReference type="EMBL" id="JACCKB010000006">
    <property type="protein sequence ID" value="NYZ65641.1"/>
    <property type="molecule type" value="Genomic_DNA"/>
</dbReference>
<dbReference type="Pfam" id="PF02381">
    <property type="entry name" value="MraZ"/>
    <property type="match status" value="2"/>
</dbReference>
<keyword evidence="3" id="KW-0677">Repeat</keyword>
<dbReference type="PANTHER" id="PTHR34701:SF1">
    <property type="entry name" value="TRANSCRIPTIONAL REGULATOR MRAZ"/>
    <property type="match status" value="1"/>
</dbReference>
<dbReference type="Gene3D" id="3.40.1550.20">
    <property type="entry name" value="Transcriptional regulator MraZ domain"/>
    <property type="match status" value="1"/>
</dbReference>
<accession>A0A853I6T9</accession>
<dbReference type="InterPro" id="IPR037914">
    <property type="entry name" value="SpoVT-AbrB_sf"/>
</dbReference>
<dbReference type="GO" id="GO:2000143">
    <property type="term" value="P:negative regulation of DNA-templated transcription initiation"/>
    <property type="evidence" value="ECO:0007669"/>
    <property type="project" value="TreeGrafter"/>
</dbReference>
<evidence type="ECO:0000256" key="3">
    <source>
        <dbReference type="ARBA" id="ARBA00022737"/>
    </source>
</evidence>
<evidence type="ECO:0000259" key="8">
    <source>
        <dbReference type="PROSITE" id="PS51740"/>
    </source>
</evidence>
<evidence type="ECO:0000256" key="6">
    <source>
        <dbReference type="ARBA" id="ARBA00023163"/>
    </source>
</evidence>
<dbReference type="InterPro" id="IPR003444">
    <property type="entry name" value="MraZ"/>
</dbReference>
<comment type="subunit">
    <text evidence="7">Forms oligomers.</text>
</comment>
<dbReference type="NCBIfam" id="TIGR00242">
    <property type="entry name" value="division/cell wall cluster transcriptional repressor MraZ"/>
    <property type="match status" value="1"/>
</dbReference>
<dbReference type="InterPro" id="IPR035644">
    <property type="entry name" value="MraZ_C"/>
</dbReference>
<dbReference type="GO" id="GO:0003700">
    <property type="term" value="F:DNA-binding transcription factor activity"/>
    <property type="evidence" value="ECO:0007669"/>
    <property type="project" value="UniProtKB-UniRule"/>
</dbReference>
<dbReference type="PANTHER" id="PTHR34701">
    <property type="entry name" value="TRANSCRIPTIONAL REGULATOR MRAZ"/>
    <property type="match status" value="1"/>
</dbReference>
<protein>
    <recommendedName>
        <fullName evidence="1 7">Transcriptional regulator MraZ</fullName>
    </recommendedName>
</protein>
<dbReference type="CDD" id="cd16320">
    <property type="entry name" value="MraZ_N"/>
    <property type="match status" value="1"/>
</dbReference>
<evidence type="ECO:0000313" key="9">
    <source>
        <dbReference type="EMBL" id="NYZ65641.1"/>
    </source>
</evidence>
<comment type="subcellular location">
    <subcellularLocation>
        <location evidence="7">Cytoplasm</location>
        <location evidence="7">Nucleoid</location>
    </subcellularLocation>
</comment>
<dbReference type="GO" id="GO:0000976">
    <property type="term" value="F:transcription cis-regulatory region binding"/>
    <property type="evidence" value="ECO:0007669"/>
    <property type="project" value="TreeGrafter"/>
</dbReference>
<keyword evidence="2 7" id="KW-0963">Cytoplasm</keyword>
<feature type="domain" description="SpoVT-AbrB" evidence="8">
    <location>
        <begin position="81"/>
        <end position="124"/>
    </location>
</feature>
<comment type="caution">
    <text evidence="9">The sequence shown here is derived from an EMBL/GenBank/DDBJ whole genome shotgun (WGS) entry which is preliminary data.</text>
</comment>
<evidence type="ECO:0000256" key="5">
    <source>
        <dbReference type="ARBA" id="ARBA00023125"/>
    </source>
</evidence>
<evidence type="ECO:0000256" key="2">
    <source>
        <dbReference type="ARBA" id="ARBA00022490"/>
    </source>
</evidence>
<dbReference type="PROSITE" id="PS51740">
    <property type="entry name" value="SPOVT_ABRB"/>
    <property type="match status" value="2"/>
</dbReference>
<dbReference type="InterPro" id="IPR007159">
    <property type="entry name" value="SpoVT-AbrB_dom"/>
</dbReference>
<dbReference type="InterPro" id="IPR038619">
    <property type="entry name" value="MraZ_sf"/>
</dbReference>
<keyword evidence="4 7" id="KW-0805">Transcription regulation</keyword>
<organism evidence="9 10">
    <name type="scientific">Spartinivicinus marinus</name>
    <dbReference type="NCBI Taxonomy" id="2994442"/>
    <lineage>
        <taxon>Bacteria</taxon>
        <taxon>Pseudomonadati</taxon>
        <taxon>Pseudomonadota</taxon>
        <taxon>Gammaproteobacteria</taxon>
        <taxon>Oceanospirillales</taxon>
        <taxon>Zooshikellaceae</taxon>
        <taxon>Spartinivicinus</taxon>
    </lineage>
</organism>
<dbReference type="Proteomes" id="UP000569732">
    <property type="component" value="Unassembled WGS sequence"/>
</dbReference>
<gene>
    <name evidence="7 9" type="primary">mraZ</name>
    <name evidence="9" type="ORF">H0A36_06425</name>
</gene>
<evidence type="ECO:0000256" key="1">
    <source>
        <dbReference type="ARBA" id="ARBA00013860"/>
    </source>
</evidence>
<feature type="domain" description="SpoVT-AbrB" evidence="8">
    <location>
        <begin position="5"/>
        <end position="52"/>
    </location>
</feature>
<dbReference type="AlphaFoldDB" id="A0A853I6T9"/>
<dbReference type="SUPFAM" id="SSF89447">
    <property type="entry name" value="AbrB/MazE/MraZ-like"/>
    <property type="match status" value="1"/>
</dbReference>
<evidence type="ECO:0000256" key="4">
    <source>
        <dbReference type="ARBA" id="ARBA00023015"/>
    </source>
</evidence>
<evidence type="ECO:0000313" key="10">
    <source>
        <dbReference type="Proteomes" id="UP000569732"/>
    </source>
</evidence>
<proteinExistence type="inferred from homology"/>
<keyword evidence="6 7" id="KW-0804">Transcription</keyword>
<dbReference type="InterPro" id="IPR020603">
    <property type="entry name" value="MraZ_dom"/>
</dbReference>
<dbReference type="HAMAP" id="MF_01008">
    <property type="entry name" value="MraZ"/>
    <property type="match status" value="1"/>
</dbReference>
<name>A0A853I6T9_9GAMM</name>
<dbReference type="CDD" id="cd16321">
    <property type="entry name" value="MraZ_C"/>
    <property type="match status" value="1"/>
</dbReference>
<comment type="similarity">
    <text evidence="7">Belongs to the MraZ family.</text>
</comment>
<sequence>MFRGVSSINMDAKGRLAIPTKHRDKLLSRCDGQLVATIDTEEPCLLIYPIDEWEGIQAKIEALPSFNPVARRIQRLLIGHATDLEIDGSGRVLIPPLLRDYAGLEKKTILLGQGKKFELWSEQQWTDRRDQYLAEASGGDSLPVELESLSL</sequence>
<keyword evidence="10" id="KW-1185">Reference proteome</keyword>
<keyword evidence="5 7" id="KW-0238">DNA-binding</keyword>